<dbReference type="Proteomes" id="UP001526201">
    <property type="component" value="Unassembled WGS sequence"/>
</dbReference>
<feature type="transmembrane region" description="Helical" evidence="3">
    <location>
        <begin position="95"/>
        <end position="115"/>
    </location>
</feature>
<gene>
    <name evidence="4" type="ORF">H7J73_31440</name>
</gene>
<name>A0ABT3CM73_9MYCO</name>
<dbReference type="Pfam" id="PF00756">
    <property type="entry name" value="Esterase"/>
    <property type="match status" value="1"/>
</dbReference>
<keyword evidence="5" id="KW-1185">Reference proteome</keyword>
<evidence type="ECO:0000256" key="2">
    <source>
        <dbReference type="ARBA" id="ARBA00022525"/>
    </source>
</evidence>
<sequence>MHGWLPPTVQAAAVVSLGCAVAGRSGRWWIRRLPLTLGFGAALAMALHWYLGSTGLSGGPAPNALWLWLILAGTAAGVILVGFRGTQWWRRASALAGVPLCLLSAALVLNAWVGYTPTVYSAWNQLTAGPLPDQTDVATVTAMQRAHVIPVNGTVVQVTISGVASKFPHRGELVYLPPAWFASTPPPPLPVVMMIGAEFNTPADWLRIGGATSAADAFAAAHGGNAPVLVFVDSGGAFGVDTECVNGARGNAADHLTKDVVPFMISNFGASSDPARWGVAGFSTGGTCALDLTVIHPDLFRSFVDIAGDAGPNAGTKEQTVARLFGGDAAAWAAFDPATVIAKHGPYRGVSGWFAIAPSANHGANAGGQDVAARTLCNLAAGQGIDCGIVTQRGNHDWVFAAAAFAAALPWLAGQLGTSGAPHIAFPASPAQVGSTSTTEAAGR</sequence>
<organism evidence="4 5">
    <name type="scientific">Mycolicibacterium komossense</name>
    <dbReference type="NCBI Taxonomy" id="1779"/>
    <lineage>
        <taxon>Bacteria</taxon>
        <taxon>Bacillati</taxon>
        <taxon>Actinomycetota</taxon>
        <taxon>Actinomycetes</taxon>
        <taxon>Mycobacteriales</taxon>
        <taxon>Mycobacteriaceae</taxon>
        <taxon>Mycolicibacterium</taxon>
    </lineage>
</organism>
<evidence type="ECO:0000313" key="5">
    <source>
        <dbReference type="Proteomes" id="UP001526201"/>
    </source>
</evidence>
<keyword evidence="3" id="KW-0812">Transmembrane</keyword>
<comment type="caution">
    <text evidence="4">The sequence shown here is derived from an EMBL/GenBank/DDBJ whole genome shotgun (WGS) entry which is preliminary data.</text>
</comment>
<feature type="transmembrane region" description="Helical" evidence="3">
    <location>
        <begin position="33"/>
        <end position="52"/>
    </location>
</feature>
<reference evidence="4 5" key="1">
    <citation type="journal article" date="2022" name="BMC Genomics">
        <title>Comparative genome analysis of mycobacteria focusing on tRNA and non-coding RNA.</title>
        <authorList>
            <person name="Behra P.R.K."/>
            <person name="Pettersson B.M.F."/>
            <person name="Ramesh M."/>
            <person name="Das S."/>
            <person name="Dasgupta S."/>
            <person name="Kirsebom L.A."/>
        </authorList>
    </citation>
    <scope>NUCLEOTIDE SEQUENCE [LARGE SCALE GENOMIC DNA]</scope>
    <source>
        <strain evidence="4 5">DSM 44078</strain>
    </source>
</reference>
<dbReference type="InterPro" id="IPR050583">
    <property type="entry name" value="Mycobacterial_A85_antigen"/>
</dbReference>
<dbReference type="SUPFAM" id="SSF53474">
    <property type="entry name" value="alpha/beta-Hydrolases"/>
    <property type="match status" value="1"/>
</dbReference>
<dbReference type="PANTHER" id="PTHR48098:SF1">
    <property type="entry name" value="DIACYLGLYCEROL ACYLTRANSFERASE_MYCOLYLTRANSFERASE AG85A"/>
    <property type="match status" value="1"/>
</dbReference>
<protein>
    <submittedName>
        <fullName evidence="4">Esterase family protein</fullName>
    </submittedName>
</protein>
<keyword evidence="3" id="KW-0472">Membrane</keyword>
<dbReference type="Gene3D" id="3.40.50.1820">
    <property type="entry name" value="alpha/beta hydrolase"/>
    <property type="match status" value="1"/>
</dbReference>
<dbReference type="InterPro" id="IPR029058">
    <property type="entry name" value="AB_hydrolase_fold"/>
</dbReference>
<feature type="transmembrane region" description="Helical" evidence="3">
    <location>
        <begin position="64"/>
        <end position="83"/>
    </location>
</feature>
<keyword evidence="3" id="KW-1133">Transmembrane helix</keyword>
<dbReference type="EMBL" id="JACKTY010000051">
    <property type="protein sequence ID" value="MCV7230530.1"/>
    <property type="molecule type" value="Genomic_DNA"/>
</dbReference>
<proteinExistence type="predicted"/>
<accession>A0ABT3CM73</accession>
<keyword evidence="2" id="KW-0964">Secreted</keyword>
<evidence type="ECO:0000313" key="4">
    <source>
        <dbReference type="EMBL" id="MCV7230530.1"/>
    </source>
</evidence>
<comment type="subcellular location">
    <subcellularLocation>
        <location evidence="1">Secreted</location>
    </subcellularLocation>
</comment>
<evidence type="ECO:0000256" key="1">
    <source>
        <dbReference type="ARBA" id="ARBA00004613"/>
    </source>
</evidence>
<dbReference type="PANTHER" id="PTHR48098">
    <property type="entry name" value="ENTEROCHELIN ESTERASE-RELATED"/>
    <property type="match status" value="1"/>
</dbReference>
<dbReference type="InterPro" id="IPR000801">
    <property type="entry name" value="Esterase-like"/>
</dbReference>
<evidence type="ECO:0000256" key="3">
    <source>
        <dbReference type="SAM" id="Phobius"/>
    </source>
</evidence>